<evidence type="ECO:0000313" key="3">
    <source>
        <dbReference type="Proteomes" id="UP001165240"/>
    </source>
</evidence>
<proteinExistence type="predicted"/>
<sequence>MPIINRFSILACGAMTFTGNTLGLSQLLNQNRAGVQGSIGAFTTLNNALQVPTFPVGTTLNINQNSSAANLVIPNNSNVLYAELIWGGNYLSRDQNIIALINNPVTFVDSNNNSFSINPDPLTQNQETFTSGNPPVTRGFYNRSANVTAIVQNSGAGTYSVAGVPGLLDPLQASTADTNHAGWTLAVIYENSQLPNRSMYLYIGTNGVVNSPANPIIDVPIVGFMTPPSGPVNTRILISAQEGDANITGDQALFGPTALSLTNLSGPRNPSNNFFGSQINNDSGNLDTTGTFGNRNQNPIIATNISAGRQGWDITNVDATNYLGNNEMIATFRYTSTGDAYMPNALGVQIDQGDAVLDVQKRVNTTMADILDKLTYTITITNEGVVPANNVVFTDLIPEGSVFINDSVVINGVSTPGVNPETGISLPDINVDETVTIVFEVQILKCVCFLRNKSFITFSCGKITFSNQVLTVICKSCSGSNCICD</sequence>
<dbReference type="NCBIfam" id="TIGR01451">
    <property type="entry name" value="B_ant_repeat"/>
    <property type="match status" value="1"/>
</dbReference>
<dbReference type="Proteomes" id="UP001165240">
    <property type="component" value="Unassembled WGS sequence"/>
</dbReference>
<dbReference type="InterPro" id="IPR001434">
    <property type="entry name" value="OmcB-like_DUF11"/>
</dbReference>
<dbReference type="PANTHER" id="PTHR34819">
    <property type="entry name" value="LARGE CYSTEINE-RICH PERIPLASMIC PROTEIN OMCB"/>
    <property type="match status" value="1"/>
</dbReference>
<organism evidence="2 3">
    <name type="scientific">Priestia megaterium</name>
    <name type="common">Bacillus megaterium</name>
    <dbReference type="NCBI Taxonomy" id="1404"/>
    <lineage>
        <taxon>Bacteria</taxon>
        <taxon>Bacillati</taxon>
        <taxon>Bacillota</taxon>
        <taxon>Bacilli</taxon>
        <taxon>Bacillales</taxon>
        <taxon>Bacillaceae</taxon>
        <taxon>Priestia</taxon>
    </lineage>
</organism>
<dbReference type="RefSeq" id="WP_047933945.1">
    <property type="nucleotide sequence ID" value="NZ_BSYK01000007.1"/>
</dbReference>
<protein>
    <recommendedName>
        <fullName evidence="1">DUF11 domain-containing protein</fullName>
    </recommendedName>
</protein>
<dbReference type="InterPro" id="IPR051172">
    <property type="entry name" value="Chlamydia_OmcB"/>
</dbReference>
<evidence type="ECO:0000259" key="1">
    <source>
        <dbReference type="Pfam" id="PF01345"/>
    </source>
</evidence>
<dbReference type="Gene3D" id="2.60.40.740">
    <property type="match status" value="1"/>
</dbReference>
<dbReference type="PANTHER" id="PTHR34819:SF3">
    <property type="entry name" value="CELL SURFACE PROTEIN"/>
    <property type="match status" value="1"/>
</dbReference>
<comment type="caution">
    <text evidence="2">The sequence shown here is derived from an EMBL/GenBank/DDBJ whole genome shotgun (WGS) entry which is preliminary data.</text>
</comment>
<gene>
    <name evidence="2" type="ORF">ShirakiTB12_54880</name>
</gene>
<dbReference type="EMBL" id="BSYK01000007">
    <property type="protein sequence ID" value="GMG77019.1"/>
    <property type="molecule type" value="Genomic_DNA"/>
</dbReference>
<evidence type="ECO:0000313" key="2">
    <source>
        <dbReference type="EMBL" id="GMG77019.1"/>
    </source>
</evidence>
<dbReference type="Pfam" id="PF01345">
    <property type="entry name" value="DUF11"/>
    <property type="match status" value="1"/>
</dbReference>
<dbReference type="InterPro" id="IPR047589">
    <property type="entry name" value="DUF11_rpt"/>
</dbReference>
<feature type="domain" description="DUF11" evidence="1">
    <location>
        <begin position="357"/>
        <end position="443"/>
    </location>
</feature>
<reference evidence="2" key="1">
    <citation type="journal article" date="2024" name="Appl Microbiol">
        <title>Effect of kuratsuki Bacillus and Priestia on Taste of Sake.</title>
        <authorList>
            <person name="Kobayashi K."/>
            <person name="Nishida H."/>
        </authorList>
    </citation>
    <scope>NUCLEOTIDE SEQUENCE</scope>
    <source>
        <strain evidence="2">B-12</strain>
    </source>
</reference>
<accession>A0AAX6BTL4</accession>
<dbReference type="AlphaFoldDB" id="A0AAX6BTL4"/>
<name>A0AAX6BTL4_PRIMG</name>